<evidence type="ECO:0000256" key="1">
    <source>
        <dbReference type="ARBA" id="ARBA00001974"/>
    </source>
</evidence>
<evidence type="ECO:0000313" key="6">
    <source>
        <dbReference type="EMBL" id="MFC3173713.1"/>
    </source>
</evidence>
<dbReference type="RefSeq" id="WP_379509098.1">
    <property type="nucleotide sequence ID" value="NZ_JBHRTQ010000005.1"/>
</dbReference>
<dbReference type="PIRSF" id="PIRSF000137">
    <property type="entry name" value="Alcohol_oxidase"/>
    <property type="match status" value="1"/>
</dbReference>
<proteinExistence type="inferred from homology"/>
<keyword evidence="7" id="KW-1185">Reference proteome</keyword>
<evidence type="ECO:0000256" key="2">
    <source>
        <dbReference type="ARBA" id="ARBA00010790"/>
    </source>
</evidence>
<comment type="cofactor">
    <cofactor evidence="1">
        <name>FAD</name>
        <dbReference type="ChEBI" id="CHEBI:57692"/>
    </cofactor>
</comment>
<keyword evidence="3" id="KW-0285">Flavoprotein</keyword>
<comment type="similarity">
    <text evidence="2">Belongs to the GMC oxidoreductase family.</text>
</comment>
<dbReference type="InterPro" id="IPR012132">
    <property type="entry name" value="GMC_OxRdtase"/>
</dbReference>
<dbReference type="SUPFAM" id="SSF51905">
    <property type="entry name" value="FAD/NAD(P)-binding domain"/>
    <property type="match status" value="1"/>
</dbReference>
<evidence type="ECO:0000256" key="4">
    <source>
        <dbReference type="ARBA" id="ARBA00022827"/>
    </source>
</evidence>
<dbReference type="Gene3D" id="3.30.560.10">
    <property type="entry name" value="Glucose Oxidase, domain 3"/>
    <property type="match status" value="1"/>
</dbReference>
<dbReference type="PROSITE" id="PS00624">
    <property type="entry name" value="GMC_OXRED_2"/>
    <property type="match status" value="1"/>
</dbReference>
<dbReference type="PANTHER" id="PTHR11552:SF147">
    <property type="entry name" value="CHOLINE DEHYDROGENASE, MITOCHONDRIAL"/>
    <property type="match status" value="1"/>
</dbReference>
<dbReference type="InterPro" id="IPR036188">
    <property type="entry name" value="FAD/NAD-bd_sf"/>
</dbReference>
<evidence type="ECO:0000259" key="5">
    <source>
        <dbReference type="PROSITE" id="PS00624"/>
    </source>
</evidence>
<accession>A0ABV7IS33</accession>
<protein>
    <submittedName>
        <fullName evidence="6">GMC family oxidoreductase</fullName>
    </submittedName>
</protein>
<feature type="domain" description="Glucose-methanol-choline oxidoreductase N-terminal" evidence="5">
    <location>
        <begin position="260"/>
        <end position="274"/>
    </location>
</feature>
<organism evidence="6 7">
    <name type="scientific">Novosphingobium bradum</name>
    <dbReference type="NCBI Taxonomy" id="1737444"/>
    <lineage>
        <taxon>Bacteria</taxon>
        <taxon>Pseudomonadati</taxon>
        <taxon>Pseudomonadota</taxon>
        <taxon>Alphaproteobacteria</taxon>
        <taxon>Sphingomonadales</taxon>
        <taxon>Sphingomonadaceae</taxon>
        <taxon>Novosphingobium</taxon>
    </lineage>
</organism>
<keyword evidence="4" id="KW-0274">FAD</keyword>
<gene>
    <name evidence="6" type="ORF">ACFOD9_05555</name>
</gene>
<sequence length="547" mass="59075">MQADYVIVGAGSAGCVLANRLSEDGKFRVLLIEAGDDDRLTNLRQVISNVMVTVPIGYAKTIKDAAVNWKYQTEPDPGIDGRVLTWSKGKVFGGSSSINGMLYVRGQHADYDGWRDLGCTGWGWADVFPYFLRSEDQERGASQYHATGGPLTVSDPTMAHPVSAMVVEACQAAGLPRRDYNGAQQEGVDWFQLNIRKGRRCSAAVAYLHPALKRPNVEVISRATVTRVVIEGRRATGVEFLRDGQRITVKANAEVILAAGSIGSPQILQLSGVGPGALLADLGIAVAADLPGVGENLQDHYVVAQNFRLKPGVPSVNALTRGPRLLAQGLKYLLTRKGLFAMSSAHVAAFVRSRPDVARPDIQFHILPATSRRSMEDNLKVELDREPGLTMAPCQLRPESRGQVRIRSIDPAAHPAIRPNYLSAEEDQRVAIAGLRWGRRIAEQAPLRDVIAHEMMPGESLQTDDDLLAHARRAGNTIYHPVGTCAMGSDAGAVVDSELRVRGIDGLRVVDASVMPRLVSGNTNAPTIMIAEKAADLIRGRKASAVQ</sequence>
<reference evidence="7" key="1">
    <citation type="journal article" date="2019" name="Int. J. Syst. Evol. Microbiol.">
        <title>The Global Catalogue of Microorganisms (GCM) 10K type strain sequencing project: providing services to taxonomists for standard genome sequencing and annotation.</title>
        <authorList>
            <consortium name="The Broad Institute Genomics Platform"/>
            <consortium name="The Broad Institute Genome Sequencing Center for Infectious Disease"/>
            <person name="Wu L."/>
            <person name="Ma J."/>
        </authorList>
    </citation>
    <scope>NUCLEOTIDE SEQUENCE [LARGE SCALE GENOMIC DNA]</scope>
    <source>
        <strain evidence="7">KCTC 42984</strain>
    </source>
</reference>
<dbReference type="NCBIfam" id="NF002550">
    <property type="entry name" value="PRK02106.1"/>
    <property type="match status" value="1"/>
</dbReference>
<dbReference type="SUPFAM" id="SSF54373">
    <property type="entry name" value="FAD-linked reductases, C-terminal domain"/>
    <property type="match status" value="1"/>
</dbReference>
<comment type="caution">
    <text evidence="6">The sequence shown here is derived from an EMBL/GenBank/DDBJ whole genome shotgun (WGS) entry which is preliminary data.</text>
</comment>
<evidence type="ECO:0000313" key="7">
    <source>
        <dbReference type="Proteomes" id="UP001595604"/>
    </source>
</evidence>
<dbReference type="EMBL" id="JBHRTQ010000005">
    <property type="protein sequence ID" value="MFC3173713.1"/>
    <property type="molecule type" value="Genomic_DNA"/>
</dbReference>
<dbReference type="Gene3D" id="3.50.50.60">
    <property type="entry name" value="FAD/NAD(P)-binding domain"/>
    <property type="match status" value="1"/>
</dbReference>
<dbReference type="Proteomes" id="UP001595604">
    <property type="component" value="Unassembled WGS sequence"/>
</dbReference>
<dbReference type="Pfam" id="PF05199">
    <property type="entry name" value="GMC_oxred_C"/>
    <property type="match status" value="1"/>
</dbReference>
<dbReference type="InterPro" id="IPR000172">
    <property type="entry name" value="GMC_OxRdtase_N"/>
</dbReference>
<dbReference type="Pfam" id="PF00732">
    <property type="entry name" value="GMC_oxred_N"/>
    <property type="match status" value="1"/>
</dbReference>
<name>A0ABV7IS33_9SPHN</name>
<dbReference type="InterPro" id="IPR007867">
    <property type="entry name" value="GMC_OxRtase_C"/>
</dbReference>
<dbReference type="PANTHER" id="PTHR11552">
    <property type="entry name" value="GLUCOSE-METHANOL-CHOLINE GMC OXIDOREDUCTASE"/>
    <property type="match status" value="1"/>
</dbReference>
<evidence type="ECO:0000256" key="3">
    <source>
        <dbReference type="ARBA" id="ARBA00022630"/>
    </source>
</evidence>